<evidence type="ECO:0000259" key="6">
    <source>
        <dbReference type="Pfam" id="PF04547"/>
    </source>
</evidence>
<dbReference type="AlphaFoldDB" id="A0AAU9I3N0"/>
<evidence type="ECO:0000256" key="5">
    <source>
        <dbReference type="SAM" id="Phobius"/>
    </source>
</evidence>
<feature type="transmembrane region" description="Helical" evidence="5">
    <location>
        <begin position="466"/>
        <end position="487"/>
    </location>
</feature>
<feature type="transmembrane region" description="Helical" evidence="5">
    <location>
        <begin position="667"/>
        <end position="688"/>
    </location>
</feature>
<feature type="domain" description="Anoctamin transmembrane" evidence="6">
    <location>
        <begin position="268"/>
        <end position="697"/>
    </location>
</feature>
<dbReference type="InterPro" id="IPR007632">
    <property type="entry name" value="Anoctamin"/>
</dbReference>
<feature type="transmembrane region" description="Helical" evidence="5">
    <location>
        <begin position="313"/>
        <end position="333"/>
    </location>
</feature>
<evidence type="ECO:0000256" key="2">
    <source>
        <dbReference type="ARBA" id="ARBA00022692"/>
    </source>
</evidence>
<dbReference type="InterPro" id="IPR049452">
    <property type="entry name" value="Anoctamin_TM"/>
</dbReference>
<evidence type="ECO:0000256" key="3">
    <source>
        <dbReference type="ARBA" id="ARBA00022989"/>
    </source>
</evidence>
<dbReference type="Proteomes" id="UP001162131">
    <property type="component" value="Unassembled WGS sequence"/>
</dbReference>
<keyword evidence="8" id="KW-1185">Reference proteome</keyword>
<dbReference type="GO" id="GO:0016020">
    <property type="term" value="C:membrane"/>
    <property type="evidence" value="ECO:0007669"/>
    <property type="project" value="UniProtKB-SubCell"/>
</dbReference>
<proteinExistence type="predicted"/>
<evidence type="ECO:0000256" key="4">
    <source>
        <dbReference type="ARBA" id="ARBA00023136"/>
    </source>
</evidence>
<comment type="caution">
    <text evidence="7">The sequence shown here is derived from an EMBL/GenBank/DDBJ whole genome shotgun (WGS) entry which is preliminary data.</text>
</comment>
<keyword evidence="2 5" id="KW-0812">Transmembrane</keyword>
<feature type="transmembrane region" description="Helical" evidence="5">
    <location>
        <begin position="507"/>
        <end position="527"/>
    </location>
</feature>
<evidence type="ECO:0000256" key="1">
    <source>
        <dbReference type="ARBA" id="ARBA00004141"/>
    </source>
</evidence>
<comment type="subcellular location">
    <subcellularLocation>
        <location evidence="1">Membrane</location>
        <topology evidence="1">Multi-pass membrane protein</topology>
    </subcellularLocation>
</comment>
<dbReference type="PANTHER" id="PTHR12308">
    <property type="entry name" value="ANOCTAMIN"/>
    <property type="match status" value="1"/>
</dbReference>
<gene>
    <name evidence="7" type="ORF">BSTOLATCC_MIC236</name>
</gene>
<organism evidence="7 8">
    <name type="scientific">Blepharisma stoltei</name>
    <dbReference type="NCBI Taxonomy" id="1481888"/>
    <lineage>
        <taxon>Eukaryota</taxon>
        <taxon>Sar</taxon>
        <taxon>Alveolata</taxon>
        <taxon>Ciliophora</taxon>
        <taxon>Postciliodesmatophora</taxon>
        <taxon>Heterotrichea</taxon>
        <taxon>Heterotrichida</taxon>
        <taxon>Blepharismidae</taxon>
        <taxon>Blepharisma</taxon>
    </lineage>
</organism>
<feature type="transmembrane region" description="Helical" evidence="5">
    <location>
        <begin position="391"/>
        <end position="414"/>
    </location>
</feature>
<name>A0AAU9I3N0_9CILI</name>
<protein>
    <recommendedName>
        <fullName evidence="6">Anoctamin transmembrane domain-containing protein</fullName>
    </recommendedName>
</protein>
<dbReference type="Pfam" id="PF04547">
    <property type="entry name" value="Anoctamin"/>
    <property type="match status" value="1"/>
</dbReference>
<dbReference type="GO" id="GO:0005254">
    <property type="term" value="F:chloride channel activity"/>
    <property type="evidence" value="ECO:0007669"/>
    <property type="project" value="TreeGrafter"/>
</dbReference>
<feature type="transmembrane region" description="Helical" evidence="5">
    <location>
        <begin position="632"/>
        <end position="655"/>
    </location>
</feature>
<evidence type="ECO:0000313" key="8">
    <source>
        <dbReference type="Proteomes" id="UP001162131"/>
    </source>
</evidence>
<feature type="transmembrane region" description="Helical" evidence="5">
    <location>
        <begin position="576"/>
        <end position="599"/>
    </location>
</feature>
<dbReference type="PANTHER" id="PTHR12308:SF73">
    <property type="entry name" value="ANOCTAMIN"/>
    <property type="match status" value="1"/>
</dbReference>
<evidence type="ECO:0000313" key="7">
    <source>
        <dbReference type="EMBL" id="CAG9310023.1"/>
    </source>
</evidence>
<keyword evidence="4 5" id="KW-0472">Membrane</keyword>
<dbReference type="EMBL" id="CAJZBQ010000001">
    <property type="protein sequence ID" value="CAG9310023.1"/>
    <property type="molecule type" value="Genomic_DNA"/>
</dbReference>
<reference evidence="7" key="1">
    <citation type="submission" date="2021-09" db="EMBL/GenBank/DDBJ databases">
        <authorList>
            <consortium name="AG Swart"/>
            <person name="Singh M."/>
            <person name="Singh A."/>
            <person name="Seah K."/>
            <person name="Emmerich C."/>
        </authorList>
    </citation>
    <scope>NUCLEOTIDE SEQUENCE</scope>
    <source>
        <strain evidence="7">ATCC30299</strain>
    </source>
</reference>
<sequence length="748" mass="87461">MAEGESAPLLSRSNVDKDLVYVLLFKHPFDEKNHDWLKKKKTIKKAVKQFLRIFKTTPSDTSKSSKVIHRFKHQISWLSKFETEPKSEITNEDFLTSTISAILYDLEHLVGLRYSLFSSRDKDEIFCKLYTTEKWLKIKAKEISYNLQLRDLATPEEIEKDPFKKYPPYADYEVDQDEYAEEIESVFKHFDYNDNEVKQGETGSLFMYNDKVRIVKNILLQYFDFNQMQDYEVLNEDFCVHNEEILAGLKKDWARVGALFKAQPLNRIRNYFGEKVSLYFAWMRCYNCFMIFAAVFGLALFILQLTLESDQKLLLQIFTVAFSIYLSFWAAFFDQIWIRSEKNYAWQWGTIGFEQEEDQRGEFKGEFGRDEVTGLMKKHREKSDNYKIRQLFSYSVACVFVICVIAAVIGIFIFRAANKTQSWSPQVCGLLNAIQIRIMNIVYGKVAQFLNSWENHETETEYNDNLAVKLFLFKFVNSYISLFYIAFLKDYIDECKPDCMTELSTQLAFIFIVNLSLNVVELGLPWFKHKLAVWKENRKVKQMKADDDSIREYMGPIESQAKFEDYESPLDDYMEMAIQFGYVALFCSAFPILPFLALIEITLEIRVDAWKLCCLTKRPFPHRAEDIGVWRAILVTIAYAGSISNAALVVFTSGIFDEDSYDKYELLLIFIGLEHILLFSKFIISVIIPDVPASVEDGQVWGKRMVKEIMYLRTEETHGRKAQENTAGDQVTNQDIILKIGMIKYYED</sequence>
<feature type="transmembrane region" description="Helical" evidence="5">
    <location>
        <begin position="285"/>
        <end position="307"/>
    </location>
</feature>
<accession>A0AAU9I3N0</accession>
<keyword evidence="3 5" id="KW-1133">Transmembrane helix</keyword>